<reference evidence="1" key="1">
    <citation type="submission" date="2003-11" db="EMBL/GenBank/DDBJ databases">
        <authorList>
            <person name="Heidelberg J.F."/>
            <person name="Eisen J.A."/>
            <person name="Nelson W.C."/>
            <person name="DeLong E.F."/>
        </authorList>
    </citation>
    <scope>NUCLEOTIDE SEQUENCE</scope>
</reference>
<sequence length="52" mass="5740">MTISKNAEVIKIWRGMRFDKQAIKLNLMAAYGVILSNIISNGANQTAMISGR</sequence>
<protein>
    <submittedName>
        <fullName evidence="1">Uncharacterized protein</fullName>
    </submittedName>
</protein>
<dbReference type="EMBL" id="AY458645">
    <property type="protein sequence ID" value="AAR38082.1"/>
    <property type="molecule type" value="Genomic_DNA"/>
</dbReference>
<proteinExistence type="predicted"/>
<gene>
    <name evidence="1" type="ORF">MBMO_EBAC080-L12H07.31</name>
</gene>
<accession>Q6SFY0</accession>
<dbReference type="AlphaFoldDB" id="Q6SFY0"/>
<reference evidence="1" key="2">
    <citation type="submission" date="2003-12" db="EMBL/GenBank/DDBJ databases">
        <title>Monterey Bay Coastal Ocean Microbial Observatory environmental clone sequencing.</title>
        <authorList>
            <person name="DeLong E.F."/>
        </authorList>
    </citation>
    <scope>NUCLEOTIDE SEQUENCE</scope>
</reference>
<evidence type="ECO:0000313" key="1">
    <source>
        <dbReference type="EMBL" id="AAR38082.1"/>
    </source>
</evidence>
<organism evidence="1">
    <name type="scientific">uncultured marine bacterium 577</name>
    <dbReference type="NCBI Taxonomy" id="257398"/>
    <lineage>
        <taxon>Bacteria</taxon>
        <taxon>environmental samples</taxon>
    </lineage>
</organism>
<name>Q6SFY0_9BACT</name>